<proteinExistence type="inferred from homology"/>
<keyword evidence="19" id="KW-0458">Lysosome</keyword>
<keyword evidence="11" id="KW-0732">Signal</keyword>
<evidence type="ECO:0000256" key="18">
    <source>
        <dbReference type="ARBA" id="ARBA00023180"/>
    </source>
</evidence>
<evidence type="ECO:0000256" key="6">
    <source>
        <dbReference type="ARBA" id="ARBA00014116"/>
    </source>
</evidence>
<dbReference type="GO" id="GO:0043171">
    <property type="term" value="P:peptide catabolic process"/>
    <property type="evidence" value="ECO:0007669"/>
    <property type="project" value="TreeGrafter"/>
</dbReference>
<dbReference type="GO" id="GO:0005783">
    <property type="term" value="C:endoplasmic reticulum"/>
    <property type="evidence" value="ECO:0007669"/>
    <property type="project" value="UniProtKB-SubCell"/>
</dbReference>
<evidence type="ECO:0000256" key="17">
    <source>
        <dbReference type="ARBA" id="ARBA00023145"/>
    </source>
</evidence>
<keyword evidence="17" id="KW-0865">Zymogen</keyword>
<keyword evidence="10" id="KW-0479">Metal-binding</keyword>
<feature type="domain" description="Peptidase M28" evidence="22">
    <location>
        <begin position="236"/>
        <end position="434"/>
    </location>
</feature>
<evidence type="ECO:0000256" key="14">
    <source>
        <dbReference type="ARBA" id="ARBA00022833"/>
    </source>
</evidence>
<evidence type="ECO:0000256" key="2">
    <source>
        <dbReference type="ARBA" id="ARBA00004371"/>
    </source>
</evidence>
<keyword evidence="9" id="KW-0645">Protease</keyword>
<evidence type="ECO:0000256" key="12">
    <source>
        <dbReference type="ARBA" id="ARBA00022801"/>
    </source>
</evidence>
<comment type="subunit">
    <text evidence="20">Homodimer. The monomeric form is inactive while the homodimer is active.</text>
</comment>
<dbReference type="GO" id="GO:0006508">
    <property type="term" value="P:proteolysis"/>
    <property type="evidence" value="ECO:0007669"/>
    <property type="project" value="UniProtKB-KW"/>
</dbReference>
<keyword evidence="23" id="KW-1185">Reference proteome</keyword>
<evidence type="ECO:0000256" key="10">
    <source>
        <dbReference type="ARBA" id="ARBA00022723"/>
    </source>
</evidence>
<keyword evidence="14" id="KW-0862">Zinc</keyword>
<reference evidence="24" key="1">
    <citation type="submission" date="2022-11" db="UniProtKB">
        <authorList>
            <consortium name="WormBaseParasite"/>
        </authorList>
    </citation>
    <scope>IDENTIFICATION</scope>
</reference>
<keyword evidence="12" id="KW-0378">Hydrolase</keyword>
<evidence type="ECO:0000259" key="22">
    <source>
        <dbReference type="Pfam" id="PF04389"/>
    </source>
</evidence>
<evidence type="ECO:0000256" key="7">
    <source>
        <dbReference type="ARBA" id="ARBA00022525"/>
    </source>
</evidence>
<evidence type="ECO:0000313" key="23">
    <source>
        <dbReference type="Proteomes" id="UP000887540"/>
    </source>
</evidence>
<dbReference type="GO" id="GO:0004180">
    <property type="term" value="F:carboxypeptidase activity"/>
    <property type="evidence" value="ECO:0007669"/>
    <property type="project" value="UniProtKB-KW"/>
</dbReference>
<evidence type="ECO:0000256" key="8">
    <source>
        <dbReference type="ARBA" id="ARBA00022645"/>
    </source>
</evidence>
<dbReference type="GO" id="GO:0070573">
    <property type="term" value="F:metallodipeptidase activity"/>
    <property type="evidence" value="ECO:0007669"/>
    <property type="project" value="InterPro"/>
</dbReference>
<evidence type="ECO:0000256" key="16">
    <source>
        <dbReference type="ARBA" id="ARBA00023049"/>
    </source>
</evidence>
<evidence type="ECO:0000256" key="20">
    <source>
        <dbReference type="ARBA" id="ARBA00025833"/>
    </source>
</evidence>
<dbReference type="Proteomes" id="UP000887540">
    <property type="component" value="Unplaced"/>
</dbReference>
<dbReference type="AlphaFoldDB" id="A0A914CDB0"/>
<evidence type="ECO:0000256" key="11">
    <source>
        <dbReference type="ARBA" id="ARBA00022729"/>
    </source>
</evidence>
<dbReference type="GO" id="GO:0005794">
    <property type="term" value="C:Golgi apparatus"/>
    <property type="evidence" value="ECO:0007669"/>
    <property type="project" value="UniProtKB-SubCell"/>
</dbReference>
<dbReference type="GO" id="GO:0005615">
    <property type="term" value="C:extracellular space"/>
    <property type="evidence" value="ECO:0007669"/>
    <property type="project" value="TreeGrafter"/>
</dbReference>
<evidence type="ECO:0000256" key="5">
    <source>
        <dbReference type="ARBA" id="ARBA00010918"/>
    </source>
</evidence>
<evidence type="ECO:0000256" key="9">
    <source>
        <dbReference type="ARBA" id="ARBA00022670"/>
    </source>
</evidence>
<dbReference type="Pfam" id="PF04389">
    <property type="entry name" value="Peptidase_M28"/>
    <property type="match status" value="1"/>
</dbReference>
<dbReference type="InterPro" id="IPR039866">
    <property type="entry name" value="CPQ"/>
</dbReference>
<dbReference type="WBParaSite" id="ACRNAN_Path_814.g3089.t1">
    <property type="protein sequence ID" value="ACRNAN_Path_814.g3089.t1"/>
    <property type="gene ID" value="ACRNAN_Path_814.g3089"/>
</dbReference>
<dbReference type="Gene3D" id="3.50.30.30">
    <property type="match status" value="1"/>
</dbReference>
<evidence type="ECO:0000313" key="24">
    <source>
        <dbReference type="WBParaSite" id="ACRNAN_Path_814.g3089.t1"/>
    </source>
</evidence>
<evidence type="ECO:0000256" key="1">
    <source>
        <dbReference type="ARBA" id="ARBA00004240"/>
    </source>
</evidence>
<evidence type="ECO:0000256" key="3">
    <source>
        <dbReference type="ARBA" id="ARBA00004555"/>
    </source>
</evidence>
<keyword evidence="16" id="KW-0482">Metalloprotease</keyword>
<keyword evidence="13" id="KW-0256">Endoplasmic reticulum</keyword>
<evidence type="ECO:0000256" key="13">
    <source>
        <dbReference type="ARBA" id="ARBA00022824"/>
    </source>
</evidence>
<sequence length="448" mass="50686">MFSYSNGTITHQLYQSTNSLLNYIQRENERGEKGLAYNWLEEFVDTFGHRLVGSESLEKSIDFIVERLKQDGFDNVHTEEVKDLPHWVRGDDRVTMLEPRYMPLQILAMGLTPAGNVTAPVVVVEDLEELQSENVVGKIVLVAPPSWTSYGNLAKTRYAANLVKDLGGIGLLVKSIAPFSFGTPHTGNGEFGTKIPAACVTLEEAELIKRLSRKNQTVVVNMNIKSREIGKTTSRNVIFEITGKEKPNEIVLVSAHIDSWDVGQGAMDDGGGMAAIWQAMRTIKILADKDPNFRPRRTIRGVFWTSEEIAYLGSKYYYEEHKKFNNETFFFVSESDQGAFRPTTWESYLAFSGSAAQKTRIEEITHILQGFGIPLSVKFSKTQIDVVYWANDGVPAINYVPEKHHSYYFNFHHTYGDYITIFKEDDLQYTAMIFSALSHVIANMNSWE</sequence>
<keyword evidence="18" id="KW-0325">Glycoprotein</keyword>
<dbReference type="PANTHER" id="PTHR12053">
    <property type="entry name" value="PROTEASE FAMILY M28 PLASMA GLUTAMATE CARBOXYPEPTIDASE-RELATED"/>
    <property type="match status" value="1"/>
</dbReference>
<dbReference type="PANTHER" id="PTHR12053:SF3">
    <property type="entry name" value="CARBOXYPEPTIDASE Q"/>
    <property type="match status" value="1"/>
</dbReference>
<dbReference type="GO" id="GO:0005764">
    <property type="term" value="C:lysosome"/>
    <property type="evidence" value="ECO:0007669"/>
    <property type="project" value="UniProtKB-SubCell"/>
</dbReference>
<keyword evidence="15" id="KW-0333">Golgi apparatus</keyword>
<dbReference type="GO" id="GO:0046872">
    <property type="term" value="F:metal ion binding"/>
    <property type="evidence" value="ECO:0007669"/>
    <property type="project" value="UniProtKB-KW"/>
</dbReference>
<evidence type="ECO:0000256" key="15">
    <source>
        <dbReference type="ARBA" id="ARBA00023034"/>
    </source>
</evidence>
<comment type="similarity">
    <text evidence="5">Belongs to the peptidase M28 family.</text>
</comment>
<dbReference type="Gene3D" id="3.40.630.10">
    <property type="entry name" value="Zn peptidases"/>
    <property type="match status" value="1"/>
</dbReference>
<keyword evidence="7" id="KW-0964">Secreted</keyword>
<evidence type="ECO:0000256" key="4">
    <source>
        <dbReference type="ARBA" id="ARBA00004613"/>
    </source>
</evidence>
<protein>
    <recommendedName>
        <fullName evidence="6">Carboxypeptidase Q</fullName>
    </recommendedName>
    <alternativeName>
        <fullName evidence="21">Plasma glutamate carboxypeptidase</fullName>
    </alternativeName>
</protein>
<evidence type="ECO:0000256" key="21">
    <source>
        <dbReference type="ARBA" id="ARBA00033328"/>
    </source>
</evidence>
<comment type="subcellular location">
    <subcellularLocation>
        <location evidence="1">Endoplasmic reticulum</location>
    </subcellularLocation>
    <subcellularLocation>
        <location evidence="3">Golgi apparatus</location>
    </subcellularLocation>
    <subcellularLocation>
        <location evidence="2">Lysosome</location>
    </subcellularLocation>
    <subcellularLocation>
        <location evidence="4">Secreted</location>
    </subcellularLocation>
</comment>
<keyword evidence="8" id="KW-0121">Carboxypeptidase</keyword>
<dbReference type="InterPro" id="IPR007484">
    <property type="entry name" value="Peptidase_M28"/>
</dbReference>
<name>A0A914CDB0_9BILA</name>
<accession>A0A914CDB0</accession>
<dbReference type="SUPFAM" id="SSF53187">
    <property type="entry name" value="Zn-dependent exopeptidases"/>
    <property type="match status" value="1"/>
</dbReference>
<evidence type="ECO:0000256" key="19">
    <source>
        <dbReference type="ARBA" id="ARBA00023228"/>
    </source>
</evidence>
<organism evidence="23 24">
    <name type="scientific">Acrobeloides nanus</name>
    <dbReference type="NCBI Taxonomy" id="290746"/>
    <lineage>
        <taxon>Eukaryota</taxon>
        <taxon>Metazoa</taxon>
        <taxon>Ecdysozoa</taxon>
        <taxon>Nematoda</taxon>
        <taxon>Chromadorea</taxon>
        <taxon>Rhabditida</taxon>
        <taxon>Tylenchina</taxon>
        <taxon>Cephalobomorpha</taxon>
        <taxon>Cephaloboidea</taxon>
        <taxon>Cephalobidae</taxon>
        <taxon>Acrobeloides</taxon>
    </lineage>
</organism>